<comment type="caution">
    <text evidence="2">The sequence shown here is derived from an EMBL/GenBank/DDBJ whole genome shotgun (WGS) entry which is preliminary data.</text>
</comment>
<evidence type="ECO:0000256" key="1">
    <source>
        <dbReference type="SAM" id="MobiDB-lite"/>
    </source>
</evidence>
<reference evidence="2 3" key="1">
    <citation type="submission" date="2019-03" db="EMBL/GenBank/DDBJ databases">
        <title>Single cell metagenomics reveals metabolic interactions within the superorganism composed of flagellate Streblomastix strix and complex community of Bacteroidetes bacteria on its surface.</title>
        <authorList>
            <person name="Treitli S.C."/>
            <person name="Kolisko M."/>
            <person name="Husnik F."/>
            <person name="Keeling P."/>
            <person name="Hampl V."/>
        </authorList>
    </citation>
    <scope>NUCLEOTIDE SEQUENCE [LARGE SCALE GENOMIC DNA]</scope>
    <source>
        <strain evidence="2">ST1C</strain>
    </source>
</reference>
<accession>A0A5J4VTW5</accession>
<evidence type="ECO:0000313" key="3">
    <source>
        <dbReference type="Proteomes" id="UP000324800"/>
    </source>
</evidence>
<evidence type="ECO:0000313" key="2">
    <source>
        <dbReference type="EMBL" id="KAA6385865.1"/>
    </source>
</evidence>
<dbReference type="Proteomes" id="UP000324800">
    <property type="component" value="Unassembled WGS sequence"/>
</dbReference>
<sequence>MLQGLGRFRPDIPFATRGSSPKWRQLLTPPASLELIPITSPTPGCSGETGPAN</sequence>
<proteinExistence type="predicted"/>
<organism evidence="2 3">
    <name type="scientific">Streblomastix strix</name>
    <dbReference type="NCBI Taxonomy" id="222440"/>
    <lineage>
        <taxon>Eukaryota</taxon>
        <taxon>Metamonada</taxon>
        <taxon>Preaxostyla</taxon>
        <taxon>Oxymonadida</taxon>
        <taxon>Streblomastigidae</taxon>
        <taxon>Streblomastix</taxon>
    </lineage>
</organism>
<dbReference type="EMBL" id="SNRW01005066">
    <property type="protein sequence ID" value="KAA6385865.1"/>
    <property type="molecule type" value="Genomic_DNA"/>
</dbReference>
<protein>
    <submittedName>
        <fullName evidence="2">Uncharacterized protein</fullName>
    </submittedName>
</protein>
<feature type="non-terminal residue" evidence="2">
    <location>
        <position position="53"/>
    </location>
</feature>
<name>A0A5J4VTW5_9EUKA</name>
<feature type="region of interest" description="Disordered" evidence="1">
    <location>
        <begin position="1"/>
        <end position="23"/>
    </location>
</feature>
<gene>
    <name evidence="2" type="ORF">EZS28_018609</name>
</gene>
<dbReference type="AlphaFoldDB" id="A0A5J4VTW5"/>
<feature type="region of interest" description="Disordered" evidence="1">
    <location>
        <begin position="34"/>
        <end position="53"/>
    </location>
</feature>